<dbReference type="NCBIfam" id="TIGR03573">
    <property type="entry name" value="WbuX"/>
    <property type="match status" value="1"/>
</dbReference>
<dbReference type="InterPro" id="IPR020022">
    <property type="entry name" value="N-acetyl_sugar_amidoTrfase"/>
</dbReference>
<gene>
    <name evidence="1" type="ORF">VJJ49_02580</name>
</gene>
<keyword evidence="2" id="KW-1185">Reference proteome</keyword>
<accession>A0ABU5Y6P0</accession>
<proteinExistence type="predicted"/>
<dbReference type="EMBL" id="JAYKBV010000003">
    <property type="protein sequence ID" value="MEB3039582.1"/>
    <property type="molecule type" value="Genomic_DNA"/>
</dbReference>
<sequence>MSTKKIFWCKNCLNMSTRPRIEFDERGWCNACQWMEEKKTIDWESRQKELKELLDKYRSKNGGFDCIVTVSGGKDGSYVAYMLKHKYNMNPLAITVRPALSLPLGDQNLFNFIQSGYSHIHLSTNPKVLDKLNKYGFIEKGFPYYGWLTAIMSGVIRIATSLKIPLLFYGEDGEIEYGGSTESKNRALYNIEYMKRIYLEGGHEKVLNRIKEDEDISEADLSFFKFPSESEISEHGLLFTHWSYYEPWDSYRNYVVAKEHCGLVEKDEGNQDTFTNFAQNDQALYALHAYMMYLKFGFGRATQDAGIEIRRGAMTREQALNLVKMYDNAYPADLIPLYLDYYKMTKEEFDAVLDKYANKDLFEKIDGIWQPKFTPGEDFIIEE</sequence>
<comment type="caution">
    <text evidence="1">The sequence shown here is derived from an EMBL/GenBank/DDBJ whole genome shotgun (WGS) entry which is preliminary data.</text>
</comment>
<protein>
    <submittedName>
        <fullName evidence="1">N-acetyl sugar amidotransferase</fullName>
    </submittedName>
</protein>
<dbReference type="RefSeq" id="WP_323978839.1">
    <property type="nucleotide sequence ID" value="NZ_JAYKBV010000003.1"/>
</dbReference>
<name>A0ABU5Y6P0_9FLAO</name>
<organism evidence="1 2">
    <name type="scientific">Capnocytophaga gingivalis</name>
    <dbReference type="NCBI Taxonomy" id="1017"/>
    <lineage>
        <taxon>Bacteria</taxon>
        <taxon>Pseudomonadati</taxon>
        <taxon>Bacteroidota</taxon>
        <taxon>Flavobacteriia</taxon>
        <taxon>Flavobacteriales</taxon>
        <taxon>Flavobacteriaceae</taxon>
        <taxon>Capnocytophaga</taxon>
    </lineage>
</organism>
<evidence type="ECO:0000313" key="2">
    <source>
        <dbReference type="Proteomes" id="UP001324270"/>
    </source>
</evidence>
<dbReference type="Proteomes" id="UP001324270">
    <property type="component" value="Unassembled WGS sequence"/>
</dbReference>
<reference evidence="1 2" key="1">
    <citation type="submission" date="2023-12" db="EMBL/GenBank/DDBJ databases">
        <title>Genomic sequences of Capnocytophaga and Parvimonas strains.</title>
        <authorList>
            <person name="Watt R.M."/>
            <person name="Wang M."/>
            <person name="Yang T."/>
            <person name="Tong W.M."/>
        </authorList>
    </citation>
    <scope>NUCLEOTIDE SEQUENCE [LARGE SCALE GENOMIC DNA]</scope>
    <source>
        <strain evidence="1 2">CCUG 13156</strain>
    </source>
</reference>
<dbReference type="SUPFAM" id="SSF52402">
    <property type="entry name" value="Adenine nucleotide alpha hydrolases-like"/>
    <property type="match status" value="1"/>
</dbReference>
<evidence type="ECO:0000313" key="1">
    <source>
        <dbReference type="EMBL" id="MEB3039582.1"/>
    </source>
</evidence>